<dbReference type="RefSeq" id="WP_157752101.1">
    <property type="nucleotide sequence ID" value="NZ_BOMJ01000018.1"/>
</dbReference>
<feature type="transmembrane region" description="Helical" evidence="7">
    <location>
        <begin position="277"/>
        <end position="298"/>
    </location>
</feature>
<keyword evidence="11" id="KW-1185">Reference proteome</keyword>
<evidence type="ECO:0000256" key="4">
    <source>
        <dbReference type="ARBA" id="ARBA00022679"/>
    </source>
</evidence>
<dbReference type="CDD" id="cd00075">
    <property type="entry name" value="HATPase"/>
    <property type="match status" value="1"/>
</dbReference>
<dbReference type="EMBL" id="LT629758">
    <property type="protein sequence ID" value="SDT80967.1"/>
    <property type="molecule type" value="Genomic_DNA"/>
</dbReference>
<dbReference type="InterPro" id="IPR003594">
    <property type="entry name" value="HATPase_dom"/>
</dbReference>
<dbReference type="Pfam" id="PF02518">
    <property type="entry name" value="HATPase_c"/>
    <property type="match status" value="1"/>
</dbReference>
<evidence type="ECO:0000256" key="5">
    <source>
        <dbReference type="ARBA" id="ARBA00022777"/>
    </source>
</evidence>
<feature type="domain" description="Nitrate/nitrite sensing protein" evidence="9">
    <location>
        <begin position="48"/>
        <end position="264"/>
    </location>
</feature>
<dbReference type="InterPro" id="IPR036890">
    <property type="entry name" value="HATPase_C_sf"/>
</dbReference>
<evidence type="ECO:0000256" key="7">
    <source>
        <dbReference type="SAM" id="Phobius"/>
    </source>
</evidence>
<organism evidence="10 11">
    <name type="scientific">Actinoplanes derwentensis</name>
    <dbReference type="NCBI Taxonomy" id="113562"/>
    <lineage>
        <taxon>Bacteria</taxon>
        <taxon>Bacillati</taxon>
        <taxon>Actinomycetota</taxon>
        <taxon>Actinomycetes</taxon>
        <taxon>Micromonosporales</taxon>
        <taxon>Micromonosporaceae</taxon>
        <taxon>Actinoplanes</taxon>
    </lineage>
</organism>
<proteinExistence type="predicted"/>
<dbReference type="EC" id="2.7.13.3" evidence="2"/>
<dbReference type="STRING" id="113562.SAMN04489716_9438"/>
<sequence length="553" mass="58106">MNRRTRLLGAGLLVVFWAAAAVPAGAGAVRALADRIVADRLARPVDEAVLALEAERRLSVTGSPVAELTAQRAQTDEVAGRLRQPEQSRWRWLATSEAERTAGELLARLDGLPALRESIDDGRTSRRQAVTAYAEMIGSTGDPDPAANGIRTLIRSREILAEEDALLAATSAGTGPARADRVRLSQLTGARRALFTAAGTALPSEAAERHRELSTGPALTEVQRLEDALAAGTGGVPDPSAWAPAFNTLNTALWELQDSAAAEAADVATERAVTATVWAGTVGGVGFVVLLGLLVVTLRRRSADGMAPAPATRPVSSGPRHRPDELLRDLDRRNQGLIQRQMRLLDALARRAGDEQNAADLRRAGDFGARIRRNVEKGVTLTGGIPDRPWPRLVPMSDIVGESAAEVADHERVVTAEVEPAYLAGTAATDLVHLLAELIDNAAGFGPADSPVVVAGRSEPDGYLVTVTDVGPGMTSDDLATGHAMMAAAEPPDGGAWWGLWAVGRFAARHEIAVELRPAPEGGLVAAVSVPSTLVTGGSDSTETRSYLQAVVE</sequence>
<dbReference type="GO" id="GO:0004673">
    <property type="term" value="F:protein histidine kinase activity"/>
    <property type="evidence" value="ECO:0007669"/>
    <property type="project" value="UniProtKB-EC"/>
</dbReference>
<dbReference type="AlphaFoldDB" id="A0A1H2DEE5"/>
<dbReference type="InterPro" id="IPR050428">
    <property type="entry name" value="TCS_sensor_his_kinase"/>
</dbReference>
<protein>
    <recommendedName>
        <fullName evidence="2">histidine kinase</fullName>
        <ecNumber evidence="2">2.7.13.3</ecNumber>
    </recommendedName>
</protein>
<dbReference type="GO" id="GO:0000160">
    <property type="term" value="P:phosphorelay signal transduction system"/>
    <property type="evidence" value="ECO:0007669"/>
    <property type="project" value="TreeGrafter"/>
</dbReference>
<evidence type="ECO:0000256" key="6">
    <source>
        <dbReference type="SAM" id="MobiDB-lite"/>
    </source>
</evidence>
<dbReference type="GO" id="GO:0005886">
    <property type="term" value="C:plasma membrane"/>
    <property type="evidence" value="ECO:0007669"/>
    <property type="project" value="TreeGrafter"/>
</dbReference>
<keyword evidence="4" id="KW-0808">Transferase</keyword>
<dbReference type="Gene3D" id="3.30.565.10">
    <property type="entry name" value="Histidine kinase-like ATPase, C-terminal domain"/>
    <property type="match status" value="1"/>
</dbReference>
<gene>
    <name evidence="10" type="ORF">SAMN04489716_9438</name>
</gene>
<reference evidence="10 11" key="1">
    <citation type="submission" date="2016-10" db="EMBL/GenBank/DDBJ databases">
        <authorList>
            <person name="de Groot N.N."/>
        </authorList>
    </citation>
    <scope>NUCLEOTIDE SEQUENCE [LARGE SCALE GENOMIC DNA]</scope>
    <source>
        <strain evidence="10 11">DSM 43941</strain>
    </source>
</reference>
<dbReference type="PANTHER" id="PTHR45436:SF5">
    <property type="entry name" value="SENSOR HISTIDINE KINASE TRCS"/>
    <property type="match status" value="1"/>
</dbReference>
<keyword evidence="7" id="KW-0812">Transmembrane</keyword>
<evidence type="ECO:0000313" key="11">
    <source>
        <dbReference type="Proteomes" id="UP000198688"/>
    </source>
</evidence>
<evidence type="ECO:0000259" key="9">
    <source>
        <dbReference type="Pfam" id="PF08376"/>
    </source>
</evidence>
<dbReference type="PANTHER" id="PTHR45436">
    <property type="entry name" value="SENSOR HISTIDINE KINASE YKOH"/>
    <property type="match status" value="1"/>
</dbReference>
<dbReference type="OrthoDB" id="3280208at2"/>
<comment type="catalytic activity">
    <reaction evidence="1">
        <text>ATP + protein L-histidine = ADP + protein N-phospho-L-histidine.</text>
        <dbReference type="EC" id="2.7.13.3"/>
    </reaction>
</comment>
<dbReference type="Proteomes" id="UP000198688">
    <property type="component" value="Chromosome I"/>
</dbReference>
<dbReference type="InterPro" id="IPR013587">
    <property type="entry name" value="Nitrate/nitrite_sensing"/>
</dbReference>
<keyword evidence="7" id="KW-1133">Transmembrane helix</keyword>
<accession>A0A1H2DEE5</accession>
<evidence type="ECO:0000313" key="10">
    <source>
        <dbReference type="EMBL" id="SDT80967.1"/>
    </source>
</evidence>
<name>A0A1H2DEE5_9ACTN</name>
<dbReference type="Pfam" id="PF08376">
    <property type="entry name" value="NIT"/>
    <property type="match status" value="1"/>
</dbReference>
<feature type="domain" description="Histidine kinase/HSP90-like ATPase" evidence="8">
    <location>
        <begin position="428"/>
        <end position="531"/>
    </location>
</feature>
<evidence type="ECO:0000256" key="2">
    <source>
        <dbReference type="ARBA" id="ARBA00012438"/>
    </source>
</evidence>
<keyword evidence="3" id="KW-0597">Phosphoprotein</keyword>
<dbReference type="SUPFAM" id="SSF55874">
    <property type="entry name" value="ATPase domain of HSP90 chaperone/DNA topoisomerase II/histidine kinase"/>
    <property type="match status" value="1"/>
</dbReference>
<feature type="region of interest" description="Disordered" evidence="6">
    <location>
        <begin position="305"/>
        <end position="324"/>
    </location>
</feature>
<keyword evidence="7" id="KW-0472">Membrane</keyword>
<keyword evidence="5 10" id="KW-0418">Kinase</keyword>
<evidence type="ECO:0000259" key="8">
    <source>
        <dbReference type="Pfam" id="PF02518"/>
    </source>
</evidence>
<evidence type="ECO:0000256" key="1">
    <source>
        <dbReference type="ARBA" id="ARBA00000085"/>
    </source>
</evidence>
<evidence type="ECO:0000256" key="3">
    <source>
        <dbReference type="ARBA" id="ARBA00022553"/>
    </source>
</evidence>